<dbReference type="PANTHER" id="PTHR43698">
    <property type="entry name" value="RIBD C-TERMINAL DOMAIN CONTAINING PROTEIN"/>
    <property type="match status" value="1"/>
</dbReference>
<dbReference type="InterPro" id="IPR003779">
    <property type="entry name" value="CMD-like"/>
</dbReference>
<dbReference type="Pfam" id="PF07883">
    <property type="entry name" value="Cupin_2"/>
    <property type="match status" value="1"/>
</dbReference>
<reference evidence="1" key="2">
    <citation type="submission" date="2022-05" db="EMBL/GenBank/DDBJ databases">
        <authorList>
            <person name="Proctor A.L."/>
            <person name="Phillips G.J."/>
            <person name="Wannemuehler M.J."/>
        </authorList>
    </citation>
    <scope>NUCLEOTIDE SEQUENCE</scope>
    <source>
        <strain evidence="1">ASF457</strain>
    </source>
</reference>
<sequence length="355" mass="39985">MKKTVLFIICFIMIYMETNAMQPTLSEKEERIVEISSFTSAGNQEQLAVSLNKALNNKMTINEINEILIQSYAYCGFPKSLNAITTFINVIKERKSKGIKDIQGEMPKELTSKDDRDKIGEKTREKLSGRKTVAEWQTFAPGIEQYLKEHLFADIFARGILNHQERELATVSFLAVSAGAEPQLKAHINMAKNTGLSDEKLNYAVRYAQFITSYNMGVFNRGAENTVYAKYFTGKSYLEPLAKSWYGVSASNVVFEPSCRNNWHIHHKGGQILLVTGGNGWYQEWNKPARKLKAGDVVEIPAGIKHWHGASKDSFFAHIAIAVPPKMVSKFDAAPVKNTTEWLEPVSDSEYSKLK</sequence>
<reference evidence="1" key="3">
    <citation type="submission" date="2022-06" db="EMBL/GenBank/DDBJ databases">
        <title>Resources to Facilitate Use of the Altered Schaedler Flora (ASF) Mouse Model to Study Microbiome Function.</title>
        <authorList>
            <person name="Proctor A."/>
            <person name="Parvinroo S."/>
            <person name="Richie T."/>
            <person name="Jia X."/>
            <person name="Lee S.T.M."/>
            <person name="Karp P.D."/>
            <person name="Paley S."/>
            <person name="Kostic A.D."/>
            <person name="Pierre J.F."/>
            <person name="Wannemuehler M.J."/>
            <person name="Phillips G.J."/>
        </authorList>
    </citation>
    <scope>NUCLEOTIDE SEQUENCE</scope>
    <source>
        <strain evidence="1">ASF457</strain>
    </source>
</reference>
<accession>V2Q0D8</accession>
<dbReference type="Proteomes" id="UP000017429">
    <property type="component" value="Chromosome"/>
</dbReference>
<evidence type="ECO:0000313" key="1">
    <source>
        <dbReference type="EMBL" id="USF24103.1"/>
    </source>
</evidence>
<dbReference type="Gene3D" id="2.60.120.10">
    <property type="entry name" value="Jelly Rolls"/>
    <property type="match status" value="1"/>
</dbReference>
<dbReference type="KEGG" id="msch:N508_001182"/>
<organism evidence="1 2">
    <name type="scientific">Mucispirillum schaedleri ASF457</name>
    <dbReference type="NCBI Taxonomy" id="1379858"/>
    <lineage>
        <taxon>Bacteria</taxon>
        <taxon>Pseudomonadati</taxon>
        <taxon>Deferribacterota</taxon>
        <taxon>Deferribacteres</taxon>
        <taxon>Deferribacterales</taxon>
        <taxon>Mucispirillaceae</taxon>
        <taxon>Mucispirillum</taxon>
    </lineage>
</organism>
<proteinExistence type="predicted"/>
<dbReference type="InterPro" id="IPR013096">
    <property type="entry name" value="Cupin_2"/>
</dbReference>
<dbReference type="OrthoDB" id="9793083at2"/>
<dbReference type="InterPro" id="IPR014710">
    <property type="entry name" value="RmlC-like_jellyroll"/>
</dbReference>
<dbReference type="EMBL" id="CP097562">
    <property type="protein sequence ID" value="USF24103.1"/>
    <property type="molecule type" value="Genomic_DNA"/>
</dbReference>
<dbReference type="PANTHER" id="PTHR43698:SF1">
    <property type="entry name" value="BLL4564 PROTEIN"/>
    <property type="match status" value="1"/>
</dbReference>
<dbReference type="GO" id="GO:0051920">
    <property type="term" value="F:peroxiredoxin activity"/>
    <property type="evidence" value="ECO:0007669"/>
    <property type="project" value="InterPro"/>
</dbReference>
<reference evidence="1" key="1">
    <citation type="journal article" date="2014" name="Genome Announc.">
        <title>Draft genome sequences of the altered schaedler flora, a defined bacterial community from gnotobiotic mice.</title>
        <authorList>
            <person name="Wannemuehler M.J."/>
            <person name="Overstreet A.M."/>
            <person name="Ward D.V."/>
            <person name="Phillips G.J."/>
        </authorList>
    </citation>
    <scope>NUCLEOTIDE SEQUENCE</scope>
    <source>
        <strain evidence="1">ASF457</strain>
    </source>
</reference>
<dbReference type="SUPFAM" id="SSF69118">
    <property type="entry name" value="AhpD-like"/>
    <property type="match status" value="1"/>
</dbReference>
<dbReference type="InterPro" id="IPR029032">
    <property type="entry name" value="AhpD-like"/>
</dbReference>
<dbReference type="InterPro" id="IPR047263">
    <property type="entry name" value="HNL-like_cupin"/>
</dbReference>
<gene>
    <name evidence="1" type="ORF">N508_001182</name>
</gene>
<name>V2Q0D8_9BACT</name>
<evidence type="ECO:0000313" key="2">
    <source>
        <dbReference type="Proteomes" id="UP000017429"/>
    </source>
</evidence>
<dbReference type="Pfam" id="PF02627">
    <property type="entry name" value="CMD"/>
    <property type="match status" value="2"/>
</dbReference>
<dbReference type="RefSeq" id="WP_023275473.1">
    <property type="nucleotide sequence ID" value="NZ_CP097562.1"/>
</dbReference>
<dbReference type="AlphaFoldDB" id="V2Q0D8"/>
<dbReference type="InterPro" id="IPR011051">
    <property type="entry name" value="RmlC_Cupin_sf"/>
</dbReference>
<dbReference type="Gene3D" id="1.20.1290.10">
    <property type="entry name" value="AhpD-like"/>
    <property type="match status" value="1"/>
</dbReference>
<dbReference type="eggNOG" id="COG0599">
    <property type="taxonomic scope" value="Bacteria"/>
</dbReference>
<protein>
    <submittedName>
        <fullName evidence="1">Uncharacterized protein</fullName>
    </submittedName>
</protein>
<keyword evidence="2" id="KW-1185">Reference proteome</keyword>
<dbReference type="SUPFAM" id="SSF51182">
    <property type="entry name" value="RmlC-like cupins"/>
    <property type="match status" value="1"/>
</dbReference>
<dbReference type="CDD" id="cd02233">
    <property type="entry name" value="cupin_HNL-like"/>
    <property type="match status" value="1"/>
</dbReference>
<dbReference type="eggNOG" id="COG1917">
    <property type="taxonomic scope" value="Bacteria"/>
</dbReference>